<evidence type="ECO:0000313" key="2">
    <source>
        <dbReference type="Proteomes" id="UP000242287"/>
    </source>
</evidence>
<evidence type="ECO:0008006" key="3">
    <source>
        <dbReference type="Google" id="ProtNLM"/>
    </source>
</evidence>
<gene>
    <name evidence="1" type="ORF">AMATHDRAFT_46954</name>
</gene>
<dbReference type="Proteomes" id="UP000242287">
    <property type="component" value="Unassembled WGS sequence"/>
</dbReference>
<dbReference type="STRING" id="703135.A0A2A9NTL0"/>
<dbReference type="GO" id="GO:0004867">
    <property type="term" value="F:serine-type endopeptidase inhibitor activity"/>
    <property type="evidence" value="ECO:0007669"/>
    <property type="project" value="InterPro"/>
</dbReference>
<keyword evidence="2" id="KW-1185">Reference proteome</keyword>
<dbReference type="Gene3D" id="2.80.10.50">
    <property type="match status" value="1"/>
</dbReference>
<proteinExistence type="predicted"/>
<dbReference type="Pfam" id="PF16850">
    <property type="entry name" value="Inhibitor_I66"/>
    <property type="match status" value="1"/>
</dbReference>
<evidence type="ECO:0000313" key="1">
    <source>
        <dbReference type="EMBL" id="PFH51607.1"/>
    </source>
</evidence>
<reference evidence="1 2" key="1">
    <citation type="submission" date="2014-02" db="EMBL/GenBank/DDBJ databases">
        <title>Transposable element dynamics among asymbiotic and ectomycorrhizal Amanita fungi.</title>
        <authorList>
            <consortium name="DOE Joint Genome Institute"/>
            <person name="Hess J."/>
            <person name="Skrede I."/>
            <person name="Wolfe B."/>
            <person name="LaButti K."/>
            <person name="Ohm R.A."/>
            <person name="Grigoriev I.V."/>
            <person name="Pringle A."/>
        </authorList>
    </citation>
    <scope>NUCLEOTIDE SEQUENCE [LARGE SCALE GENOMIC DNA]</scope>
    <source>
        <strain evidence="1 2">SKay4041</strain>
    </source>
</reference>
<organism evidence="1 2">
    <name type="scientific">Amanita thiersii Skay4041</name>
    <dbReference type="NCBI Taxonomy" id="703135"/>
    <lineage>
        <taxon>Eukaryota</taxon>
        <taxon>Fungi</taxon>
        <taxon>Dikarya</taxon>
        <taxon>Basidiomycota</taxon>
        <taxon>Agaricomycotina</taxon>
        <taxon>Agaricomycetes</taxon>
        <taxon>Agaricomycetidae</taxon>
        <taxon>Agaricales</taxon>
        <taxon>Pluteineae</taxon>
        <taxon>Amanitaceae</taxon>
        <taxon>Amanita</taxon>
    </lineage>
</organism>
<dbReference type="CDD" id="cd23428">
    <property type="entry name" value="beta-trefoil_Ricin_SPI"/>
    <property type="match status" value="1"/>
</dbReference>
<dbReference type="InterPro" id="IPR031755">
    <property type="entry name" value="Inhibitor_I66"/>
</dbReference>
<protein>
    <recommendedName>
        <fullName evidence="3">MIR domain-containing protein</fullName>
    </recommendedName>
</protein>
<name>A0A2A9NTL0_9AGAR</name>
<dbReference type="EMBL" id="KZ301986">
    <property type="protein sequence ID" value="PFH51607.1"/>
    <property type="molecule type" value="Genomic_DNA"/>
</dbReference>
<sequence length="112" mass="12894">MALENGHYHIYNGNDLVGRDQREDHSLAPKPVFNMIDVQEAQWVVERVEGNLYKLFAKGSPAGLDDCRVVCFLINQERAETWHIDYVPNIKGTYSSEGESWIVTRPHEHNQV</sequence>
<dbReference type="AlphaFoldDB" id="A0A2A9NTL0"/>
<dbReference type="OrthoDB" id="3439489at2759"/>
<accession>A0A2A9NTL0</accession>